<keyword evidence="1" id="KW-0812">Transmembrane</keyword>
<evidence type="ECO:0000313" key="2">
    <source>
        <dbReference type="EMBL" id="PIB25978.1"/>
    </source>
</evidence>
<feature type="transmembrane region" description="Helical" evidence="1">
    <location>
        <begin position="137"/>
        <end position="158"/>
    </location>
</feature>
<feature type="transmembrane region" description="Helical" evidence="1">
    <location>
        <begin position="43"/>
        <end position="69"/>
    </location>
</feature>
<comment type="caution">
    <text evidence="2">The sequence shown here is derived from an EMBL/GenBank/DDBJ whole genome shotgun (WGS) entry which is preliminary data.</text>
</comment>
<feature type="transmembrane region" description="Helical" evidence="1">
    <location>
        <begin position="14"/>
        <end position="31"/>
    </location>
</feature>
<keyword evidence="3" id="KW-1185">Reference proteome</keyword>
<name>A0A2G5K8W1_9RHOB</name>
<feature type="transmembrane region" description="Helical" evidence="1">
    <location>
        <begin position="105"/>
        <end position="131"/>
    </location>
</feature>
<accession>A0A2G5K8W1</accession>
<dbReference type="OrthoDB" id="7629477at2"/>
<evidence type="ECO:0000256" key="1">
    <source>
        <dbReference type="SAM" id="Phobius"/>
    </source>
</evidence>
<keyword evidence="1" id="KW-1133">Transmembrane helix</keyword>
<dbReference type="EMBL" id="MDGM01000007">
    <property type="protein sequence ID" value="PIB25978.1"/>
    <property type="molecule type" value="Genomic_DNA"/>
</dbReference>
<reference evidence="2 3" key="1">
    <citation type="submission" date="2016-08" db="EMBL/GenBank/DDBJ databases">
        <title>Draft genome of Amylibacter sp. strain 4G11.</title>
        <authorList>
            <person name="Wong S.-K."/>
            <person name="Hamasaki K."/>
            <person name="Yoshizawa S."/>
        </authorList>
    </citation>
    <scope>NUCLEOTIDE SEQUENCE [LARGE SCALE GENOMIC DNA]</scope>
    <source>
        <strain evidence="2 3">4G11</strain>
    </source>
</reference>
<dbReference type="RefSeq" id="WP_099591727.1">
    <property type="nucleotide sequence ID" value="NZ_MDGM01000007.1"/>
</dbReference>
<feature type="transmembrane region" description="Helical" evidence="1">
    <location>
        <begin position="75"/>
        <end position="93"/>
    </location>
</feature>
<dbReference type="Proteomes" id="UP000231516">
    <property type="component" value="Unassembled WGS sequence"/>
</dbReference>
<keyword evidence="1" id="KW-0472">Membrane</keyword>
<evidence type="ECO:0008006" key="4">
    <source>
        <dbReference type="Google" id="ProtNLM"/>
    </source>
</evidence>
<organism evidence="2 3">
    <name type="scientific">Paramylibacter kogurei</name>
    <dbReference type="NCBI Taxonomy" id="1889778"/>
    <lineage>
        <taxon>Bacteria</taxon>
        <taxon>Pseudomonadati</taxon>
        <taxon>Pseudomonadota</taxon>
        <taxon>Alphaproteobacteria</taxon>
        <taxon>Rhodobacterales</taxon>
        <taxon>Paracoccaceae</taxon>
        <taxon>Paramylibacter</taxon>
    </lineage>
</organism>
<proteinExistence type="predicted"/>
<gene>
    <name evidence="2" type="ORF">BFP76_13435</name>
</gene>
<dbReference type="AlphaFoldDB" id="A0A2G5K8W1"/>
<evidence type="ECO:0000313" key="3">
    <source>
        <dbReference type="Proteomes" id="UP000231516"/>
    </source>
</evidence>
<protein>
    <recommendedName>
        <fullName evidence="4">Rod shape-determining protein MreD</fullName>
    </recommendedName>
</protein>
<sequence length="179" mass="20053">MDEVNPYKSLRNRAIYFGVCMALIFLRLIPLDLEPNKIGMPDFMLCITTAIVIRKATIAPYVLVGVVFLIADIMLSRPLGLGALIAVIGIEIVRNNRFSFREMFFLSEWFLMAILFAFMAFAQQVALSLVLADRLPVHSVLIQLATTIACYPIVVFVISQMLRISKPAPGEFNAFGHKL</sequence>